<feature type="compositionally biased region" description="Basic and acidic residues" evidence="1">
    <location>
        <begin position="283"/>
        <end position="301"/>
    </location>
</feature>
<feature type="compositionally biased region" description="Basic and acidic residues" evidence="1">
    <location>
        <begin position="674"/>
        <end position="684"/>
    </location>
</feature>
<feature type="compositionally biased region" description="Low complexity" evidence="1">
    <location>
        <begin position="120"/>
        <end position="129"/>
    </location>
</feature>
<feature type="compositionally biased region" description="Basic and acidic residues" evidence="1">
    <location>
        <begin position="1385"/>
        <end position="1398"/>
    </location>
</feature>
<dbReference type="Proteomes" id="UP001201163">
    <property type="component" value="Unassembled WGS sequence"/>
</dbReference>
<evidence type="ECO:0000259" key="2">
    <source>
        <dbReference type="Pfam" id="PF09444"/>
    </source>
</evidence>
<feature type="compositionally biased region" description="Basic and acidic residues" evidence="1">
    <location>
        <begin position="1141"/>
        <end position="1154"/>
    </location>
</feature>
<feature type="compositionally biased region" description="Basic and acidic residues" evidence="1">
    <location>
        <begin position="1344"/>
        <end position="1353"/>
    </location>
</feature>
<feature type="compositionally biased region" description="Basic residues" evidence="1">
    <location>
        <begin position="235"/>
        <end position="245"/>
    </location>
</feature>
<dbReference type="InterPro" id="IPR018564">
    <property type="entry name" value="Repl_chkpnt_MRC1_dom"/>
</dbReference>
<feature type="region of interest" description="Disordered" evidence="1">
    <location>
        <begin position="1467"/>
        <end position="1538"/>
    </location>
</feature>
<feature type="region of interest" description="Disordered" evidence="1">
    <location>
        <begin position="1031"/>
        <end position="1118"/>
    </location>
</feature>
<feature type="compositionally biased region" description="Basic and acidic residues" evidence="1">
    <location>
        <begin position="357"/>
        <end position="369"/>
    </location>
</feature>
<feature type="compositionally biased region" description="Polar residues" evidence="1">
    <location>
        <begin position="81"/>
        <end position="90"/>
    </location>
</feature>
<feature type="region of interest" description="Disordered" evidence="1">
    <location>
        <begin position="507"/>
        <end position="771"/>
    </location>
</feature>
<feature type="compositionally biased region" description="Low complexity" evidence="1">
    <location>
        <begin position="337"/>
        <end position="356"/>
    </location>
</feature>
<dbReference type="EMBL" id="JAKELL010000055">
    <property type="protein sequence ID" value="KAH8986291.1"/>
    <property type="molecule type" value="Genomic_DNA"/>
</dbReference>
<comment type="caution">
    <text evidence="3">The sequence shown here is derived from an EMBL/GenBank/DDBJ whole genome shotgun (WGS) entry which is preliminary data.</text>
</comment>
<feature type="compositionally biased region" description="Basic and acidic residues" evidence="1">
    <location>
        <begin position="591"/>
        <end position="606"/>
    </location>
</feature>
<feature type="compositionally biased region" description="Basic and acidic residues" evidence="1">
    <location>
        <begin position="33"/>
        <end position="42"/>
    </location>
</feature>
<evidence type="ECO:0000256" key="1">
    <source>
        <dbReference type="SAM" id="MobiDB-lite"/>
    </source>
</evidence>
<feature type="compositionally biased region" description="Low complexity" evidence="1">
    <location>
        <begin position="1504"/>
        <end position="1520"/>
    </location>
</feature>
<proteinExistence type="predicted"/>
<gene>
    <name evidence="3" type="ORF">EDB92DRAFT_2116431</name>
</gene>
<sequence length="1538" mass="165794">MGSDDGLPRRTLATYGRSRRRDDEETVPDSEDSSSRAEPRPPEDDDGNLPKRPIKDGSDESEPPRPPRAFYRSRKRAPSPHTLSYTSAASTEEVIPDSEENGRDAGSSDDEDSDGIRKFSASSKSSGLSDWKQKLRDIDTEYDMDDHPSGPHDKPSPVSNPKETSSVDPFGSPLTTHASSQRASHRSRSDELPSSPPHNASSSTNTTPQFVFGTPQAPSPTPPTSDGKPSPIPKTKTKGKAKGKTRPPAEVQEASIDDQLVPSPEVVHQTRRKEKQKKPKAPTKKELLEARRETARMRSDMRVSIPTEATRPLKITSLLDRFNKQPVPEARALQPHSSVSEIEAWPSSSSPSASASTHDHERSEARHAEPSQQRSKSSRRSVSPFHSNGLLAPAASKYKTVTFAPTDDPFLATTTTTAIPRTPKEADADEASSSDVEMPNIGAILADRQAREDKRTQQEILQQRKLAVLELQKKAPANAGDTDDSDDGLEVVPDTMHSVAREEAAARAIAGRTRPSAGRNTQLRFARVAPSPQRPVLLPTESPEKRMAAAARPAFLAPSARDHGTAAGRGKRGGGMTKAELQQVMLQRSEVQNEKMRREKEEEWTRRGGRVGGVLEDVGDKNLQALIEEALERGGGASSTQDGGDDDGDEDEEDGDYVPVERGSESPRPMEAQEEGHDDQKTAADEETAHEDEQSRRGSGGGYRFRNGVECTRRQPGAENAAEEDVHPPPLSLPDLPSPAFTSPWLSRHTAPDHGDEKENDPDVSGNDTDKENRAVVCHAPPSSAPVQGARVLFDDLLGARATAQPLPLLLGEDDPFTFTPSPAKAGDEALRRLSSPTPVRVFGASGKRGLSQMFEEEEDGAPTPQGGNDGATRGDGDPGFVEFKPALGSLSQAFEQTQGLPLAPQVASPLCGAAQTSFRSLLMHQAAALQPALEVDDRLRAEAAAIFEKEQEYVIQAAQPASSRPRRELYITENGCASSFSITVHPANADGTVVADRFLTQTRPEGSSSPLVYRPSPSQRPYDALLRTHSDGALGTTHSGTATSSPLAARQPLSTLAETSPVSSVGREPLRRLRRAQTSPEAPVTGSARRYAYPRGQSLSPSPSPSPAKAKGGAGPAAMMMQGRTAFSELMLGAKTAVHREGEKAKAKKRSEFVEDQAVESDEDDMLGFGGARKKNGGDEDEEGDEQDVDGVVKDLVDDAQMDESALAKSKVLEKHLEQQNEDDERLEKEVNDVVAGKRRTRRRRGGAGGLLGSDASDDESSDDEEARALRRRLAKKRRVEGDTLDALARDPATAPFHATYQMGLVDDADEFAHLDRDEGEDGSSGVQEKTQDDRDGEEGTGDGEKGGRGGDADDDDDVEMAAPDDAGEEQLYAADLRKQLQEIARGKQEYHEHDPEDVSWVDQDPDEGASALHMRVRMASSAPHKAPLPAQPIPVDADMDVLSLRRIHADEQNDPIFAQRMKRWANDEGASSRHHRSGTGNAAGAVTGHHRTRGATAAKSTRQPPARRGAATAPAPVRKTASALSAVADRSARFGG</sequence>
<dbReference type="Pfam" id="PF09444">
    <property type="entry name" value="MRC1"/>
    <property type="match status" value="1"/>
</dbReference>
<keyword evidence="4" id="KW-1185">Reference proteome</keyword>
<feature type="region of interest" description="Disordered" evidence="1">
    <location>
        <begin position="1141"/>
        <end position="1269"/>
    </location>
</feature>
<evidence type="ECO:0000313" key="3">
    <source>
        <dbReference type="EMBL" id="KAH8986291.1"/>
    </source>
</evidence>
<protein>
    <recommendedName>
        <fullName evidence="2">DNA replication checkpoint mediator MRC1 domain-containing protein</fullName>
    </recommendedName>
</protein>
<feature type="compositionally biased region" description="Low complexity" evidence="1">
    <location>
        <begin position="1097"/>
        <end position="1118"/>
    </location>
</feature>
<feature type="compositionally biased region" description="Basic residues" evidence="1">
    <location>
        <begin position="269"/>
        <end position="282"/>
    </location>
</feature>
<feature type="compositionally biased region" description="Acidic residues" evidence="1">
    <location>
        <begin position="1257"/>
        <end position="1267"/>
    </location>
</feature>
<feature type="domain" description="DNA replication checkpoint mediator MRC1" evidence="2">
    <location>
        <begin position="1147"/>
        <end position="1300"/>
    </location>
</feature>
<feature type="compositionally biased region" description="Polar residues" evidence="1">
    <location>
        <begin position="197"/>
        <end position="209"/>
    </location>
</feature>
<feature type="compositionally biased region" description="Low complexity" evidence="1">
    <location>
        <begin position="548"/>
        <end position="559"/>
    </location>
</feature>
<feature type="compositionally biased region" description="Acidic residues" evidence="1">
    <location>
        <begin position="1399"/>
        <end position="1409"/>
    </location>
</feature>
<feature type="region of interest" description="Disordered" evidence="1">
    <location>
        <begin position="1"/>
        <end position="440"/>
    </location>
</feature>
<evidence type="ECO:0000313" key="4">
    <source>
        <dbReference type="Proteomes" id="UP001201163"/>
    </source>
</evidence>
<feature type="region of interest" description="Disordered" evidence="1">
    <location>
        <begin position="1385"/>
        <end position="1411"/>
    </location>
</feature>
<feature type="compositionally biased region" description="Basic and acidic residues" evidence="1">
    <location>
        <begin position="53"/>
        <end position="65"/>
    </location>
</feature>
<accession>A0AAD4QB71</accession>
<feature type="compositionally biased region" description="Polar residues" evidence="1">
    <location>
        <begin position="1037"/>
        <end position="1064"/>
    </location>
</feature>
<feature type="compositionally biased region" description="Acidic residues" evidence="1">
    <location>
        <begin position="643"/>
        <end position="656"/>
    </location>
</feature>
<feature type="compositionally biased region" description="Acidic residues" evidence="1">
    <location>
        <begin position="1180"/>
        <end position="1190"/>
    </location>
</feature>
<feature type="compositionally biased region" description="Basic and acidic residues" evidence="1">
    <location>
        <begin position="131"/>
        <end position="155"/>
    </location>
</feature>
<feature type="region of interest" description="Disordered" evidence="1">
    <location>
        <begin position="857"/>
        <end position="881"/>
    </location>
</feature>
<feature type="region of interest" description="Disordered" evidence="1">
    <location>
        <begin position="1311"/>
        <end position="1372"/>
    </location>
</feature>
<organism evidence="3 4">
    <name type="scientific">Lactarius akahatsu</name>
    <dbReference type="NCBI Taxonomy" id="416441"/>
    <lineage>
        <taxon>Eukaryota</taxon>
        <taxon>Fungi</taxon>
        <taxon>Dikarya</taxon>
        <taxon>Basidiomycota</taxon>
        <taxon>Agaricomycotina</taxon>
        <taxon>Agaricomycetes</taxon>
        <taxon>Russulales</taxon>
        <taxon>Russulaceae</taxon>
        <taxon>Lactarius</taxon>
    </lineage>
</organism>
<feature type="compositionally biased region" description="Low complexity" evidence="1">
    <location>
        <begin position="404"/>
        <end position="421"/>
    </location>
</feature>
<feature type="compositionally biased region" description="Basic residues" evidence="1">
    <location>
        <begin position="1238"/>
        <end position="1247"/>
    </location>
</feature>
<feature type="compositionally biased region" description="Acidic residues" evidence="1">
    <location>
        <begin position="1155"/>
        <end position="1167"/>
    </location>
</feature>
<feature type="compositionally biased region" description="Low complexity" evidence="1">
    <location>
        <begin position="371"/>
        <end position="383"/>
    </location>
</feature>
<reference evidence="3" key="1">
    <citation type="submission" date="2022-01" db="EMBL/GenBank/DDBJ databases">
        <title>Comparative genomics reveals a dynamic genome evolution in the ectomycorrhizal milk-cap (Lactarius) mushrooms.</title>
        <authorList>
            <consortium name="DOE Joint Genome Institute"/>
            <person name="Lebreton A."/>
            <person name="Tang N."/>
            <person name="Kuo A."/>
            <person name="LaButti K."/>
            <person name="Drula E."/>
            <person name="Barry K."/>
            <person name="Clum A."/>
            <person name="Lipzen A."/>
            <person name="Mousain D."/>
            <person name="Ng V."/>
            <person name="Wang R."/>
            <person name="Wang X."/>
            <person name="Dai Y."/>
            <person name="Henrissat B."/>
            <person name="Grigoriev I.V."/>
            <person name="Guerin-Laguette A."/>
            <person name="Yu F."/>
            <person name="Martin F.M."/>
        </authorList>
    </citation>
    <scope>NUCLEOTIDE SEQUENCE</scope>
    <source>
        <strain evidence="3">QP</strain>
    </source>
</reference>
<feature type="region of interest" description="Disordered" evidence="1">
    <location>
        <begin position="1005"/>
        <end position="1024"/>
    </location>
</feature>
<name>A0AAD4QB71_9AGAM</name>
<feature type="compositionally biased region" description="Polar residues" evidence="1">
    <location>
        <begin position="157"/>
        <end position="167"/>
    </location>
</feature>